<gene>
    <name evidence="2" type="ORF">ENR47_08320</name>
</gene>
<dbReference type="SUPFAM" id="SSF55136">
    <property type="entry name" value="Probable bacterial effector-binding domain"/>
    <property type="match status" value="1"/>
</dbReference>
<dbReference type="InterPro" id="IPR029441">
    <property type="entry name" value="Cass2"/>
</dbReference>
<accession>A0A832H8B0</accession>
<organism evidence="2">
    <name type="scientific">Oscillatoriales cyanobacterium SpSt-402</name>
    <dbReference type="NCBI Taxonomy" id="2282168"/>
    <lineage>
        <taxon>Bacteria</taxon>
        <taxon>Bacillati</taxon>
        <taxon>Cyanobacteriota</taxon>
        <taxon>Cyanophyceae</taxon>
        <taxon>Oscillatoriophycideae</taxon>
        <taxon>Oscillatoriales</taxon>
    </lineage>
</organism>
<evidence type="ECO:0000259" key="1">
    <source>
        <dbReference type="SMART" id="SM00871"/>
    </source>
</evidence>
<dbReference type="Pfam" id="PF14526">
    <property type="entry name" value="Cass2"/>
    <property type="match status" value="1"/>
</dbReference>
<dbReference type="PANTHER" id="PTHR36444">
    <property type="entry name" value="TRANSCRIPTIONAL REGULATOR PROTEIN YOBU-RELATED"/>
    <property type="match status" value="1"/>
</dbReference>
<protein>
    <submittedName>
        <fullName evidence="2">AraC family transcriptional regulator</fullName>
    </submittedName>
</protein>
<sequence length="157" mass="17975">MQPQIRTHKGMKFIGIEVKTSNQLETNPTTAQIPKLHKKFLEEQIEEQIPNRIDSDLYFAIYTNYESDHTGTYSLILSSEVGSVKEVPAEMVAINIPTAQYLVFTADGNTPQALSRTWKDIGAYFSKNPERQRTYTTDFEVYDKSFPDQVDVYIAVK</sequence>
<dbReference type="AlphaFoldDB" id="A0A832H8B0"/>
<dbReference type="PANTHER" id="PTHR36444:SF2">
    <property type="entry name" value="TRANSCRIPTIONAL REGULATOR PROTEIN YOBU-RELATED"/>
    <property type="match status" value="1"/>
</dbReference>
<proteinExistence type="predicted"/>
<dbReference type="Gene3D" id="3.20.80.10">
    <property type="entry name" value="Regulatory factor, effector binding domain"/>
    <property type="match status" value="1"/>
</dbReference>
<dbReference type="EMBL" id="DSRD01000523">
    <property type="protein sequence ID" value="HGW94270.1"/>
    <property type="molecule type" value="Genomic_DNA"/>
</dbReference>
<evidence type="ECO:0000313" key="2">
    <source>
        <dbReference type="EMBL" id="HGW94270.1"/>
    </source>
</evidence>
<comment type="caution">
    <text evidence="2">The sequence shown here is derived from an EMBL/GenBank/DDBJ whole genome shotgun (WGS) entry which is preliminary data.</text>
</comment>
<dbReference type="InterPro" id="IPR053182">
    <property type="entry name" value="YobU-like_regulator"/>
</dbReference>
<name>A0A832H8B0_9CYAN</name>
<dbReference type="InterPro" id="IPR011256">
    <property type="entry name" value="Reg_factor_effector_dom_sf"/>
</dbReference>
<reference evidence="2" key="1">
    <citation type="journal article" date="2020" name="mSystems">
        <title>Genome- and Community-Level Interaction Insights into Carbon Utilization and Element Cycling Functions of Hydrothermarchaeota in Hydrothermal Sediment.</title>
        <authorList>
            <person name="Zhou Z."/>
            <person name="Liu Y."/>
            <person name="Xu W."/>
            <person name="Pan J."/>
            <person name="Luo Z.H."/>
            <person name="Li M."/>
        </authorList>
    </citation>
    <scope>NUCLEOTIDE SEQUENCE [LARGE SCALE GENOMIC DNA]</scope>
    <source>
        <strain evidence="2">SpSt-402</strain>
    </source>
</reference>
<dbReference type="InterPro" id="IPR010499">
    <property type="entry name" value="AraC_E-bd"/>
</dbReference>
<dbReference type="SMART" id="SM00871">
    <property type="entry name" value="AraC_E_bind"/>
    <property type="match status" value="1"/>
</dbReference>
<feature type="domain" description="AraC effector-binding" evidence="1">
    <location>
        <begin position="1"/>
        <end position="157"/>
    </location>
</feature>